<dbReference type="Gene3D" id="3.30.70.1060">
    <property type="entry name" value="Dimeric alpha+beta barrel"/>
    <property type="match status" value="1"/>
</dbReference>
<dbReference type="PANTHER" id="PTHR35174">
    <property type="entry name" value="BLL7171 PROTEIN-RELATED"/>
    <property type="match status" value="1"/>
</dbReference>
<evidence type="ECO:0000313" key="4">
    <source>
        <dbReference type="Proteomes" id="UP000612893"/>
    </source>
</evidence>
<dbReference type="AlphaFoldDB" id="A0A934KDS0"/>
<sequence>MPKFMFLQYVDESRAPRPGTPELDKEIAQYGQLFEEIQKAGVLRGGDPMQPSAATFSVQVNGGDQPTTTDGPMQKGGPWLNGYWVLECSDRDEAVAWAAKIPAAHGGGTVEVHPIASM</sequence>
<dbReference type="InterPro" id="IPR011008">
    <property type="entry name" value="Dimeric_a/b-barrel"/>
</dbReference>
<reference evidence="3" key="1">
    <citation type="submission" date="2020-10" db="EMBL/GenBank/DDBJ databases">
        <title>Ca. Dormibacterota MAGs.</title>
        <authorList>
            <person name="Montgomery K."/>
        </authorList>
    </citation>
    <scope>NUCLEOTIDE SEQUENCE [LARGE SCALE GENOMIC DNA]</scope>
    <source>
        <strain evidence="3">SC8812_S17_10</strain>
    </source>
</reference>
<comment type="similarity">
    <text evidence="1">Belongs to the YciI family.</text>
</comment>
<dbReference type="InterPro" id="IPR005545">
    <property type="entry name" value="YCII"/>
</dbReference>
<dbReference type="EMBL" id="JAEKNR010000216">
    <property type="protein sequence ID" value="MBJ7600623.1"/>
    <property type="molecule type" value="Genomic_DNA"/>
</dbReference>
<accession>A0A934KDS0</accession>
<dbReference type="Pfam" id="PF03795">
    <property type="entry name" value="YCII"/>
    <property type="match status" value="1"/>
</dbReference>
<dbReference type="Proteomes" id="UP000612893">
    <property type="component" value="Unassembled WGS sequence"/>
</dbReference>
<comment type="caution">
    <text evidence="3">The sequence shown here is derived from an EMBL/GenBank/DDBJ whole genome shotgun (WGS) entry which is preliminary data.</text>
</comment>
<organism evidence="3 4">
    <name type="scientific">Candidatus Nephthysia bennettiae</name>
    <dbReference type="NCBI Taxonomy" id="3127016"/>
    <lineage>
        <taxon>Bacteria</taxon>
        <taxon>Bacillati</taxon>
        <taxon>Candidatus Dormiibacterota</taxon>
        <taxon>Candidatus Dormibacteria</taxon>
        <taxon>Candidatus Dormibacterales</taxon>
        <taxon>Candidatus Dormibacteraceae</taxon>
        <taxon>Candidatus Nephthysia</taxon>
    </lineage>
</organism>
<dbReference type="RefSeq" id="WP_338204540.1">
    <property type="nucleotide sequence ID" value="NZ_JAEKNR010000216.1"/>
</dbReference>
<proteinExistence type="inferred from homology"/>
<feature type="domain" description="YCII-related" evidence="2">
    <location>
        <begin position="4"/>
        <end position="115"/>
    </location>
</feature>
<evidence type="ECO:0000313" key="3">
    <source>
        <dbReference type="EMBL" id="MBJ7600623.1"/>
    </source>
</evidence>
<protein>
    <submittedName>
        <fullName evidence="3">YciI family protein</fullName>
    </submittedName>
</protein>
<evidence type="ECO:0000259" key="2">
    <source>
        <dbReference type="Pfam" id="PF03795"/>
    </source>
</evidence>
<dbReference type="SUPFAM" id="SSF54909">
    <property type="entry name" value="Dimeric alpha+beta barrel"/>
    <property type="match status" value="1"/>
</dbReference>
<name>A0A934KDS0_9BACT</name>
<gene>
    <name evidence="3" type="ORF">JF922_21465</name>
</gene>
<evidence type="ECO:0000256" key="1">
    <source>
        <dbReference type="ARBA" id="ARBA00007689"/>
    </source>
</evidence>
<keyword evidence="4" id="KW-1185">Reference proteome</keyword>